<dbReference type="EMBL" id="JABXWD010000112">
    <property type="protein sequence ID" value="MBV6341487.1"/>
    <property type="molecule type" value="Genomic_DNA"/>
</dbReference>
<dbReference type="InterPro" id="IPR006004">
    <property type="entry name" value="SudA-like"/>
</dbReference>
<organism evidence="4 5">
    <name type="scientific">Candidatus Magnetobacterium casense</name>
    <dbReference type="NCBI Taxonomy" id="1455061"/>
    <lineage>
        <taxon>Bacteria</taxon>
        <taxon>Pseudomonadati</taxon>
        <taxon>Nitrospirota</taxon>
        <taxon>Thermodesulfovibrionia</taxon>
        <taxon>Thermodesulfovibrionales</taxon>
        <taxon>Candidatus Magnetobacteriaceae</taxon>
        <taxon>Candidatus Magnetobacterium</taxon>
    </lineage>
</organism>
<feature type="region of interest" description="Disordered" evidence="1">
    <location>
        <begin position="1"/>
        <end position="21"/>
    </location>
</feature>
<dbReference type="InterPro" id="IPR009051">
    <property type="entry name" value="Helical_ferredxn"/>
</dbReference>
<dbReference type="RefSeq" id="WP_218252122.1">
    <property type="nucleotide sequence ID" value="NZ_JABXWD010000112.1"/>
</dbReference>
<dbReference type="SUPFAM" id="SSF51971">
    <property type="entry name" value="Nucleotide-binding domain"/>
    <property type="match status" value="1"/>
</dbReference>
<sequence length="461" mass="50098">MADKNPKHINTIKPTRTPPEHQDAHVRAKNFNEVTIGYNEALALQEADRCMQCTKPGCSRGCPVGIDIRGFIDLVSKRDYRGAYSLITEANLFPAICGRVCPQELQCEANCVVGKKLQPVAIGLLEKFVGDTAQANDWKRHHEITANGKKAAIVGSGPAGLACASDLAKAGVKVVVFEALHRPGGVLMYGIPEFRLPKQVVLREIDNLKDLGVTIKTNKVIGKLHTITELLDKHAYDAVFIASGAGYPMGLGVKGELLNGVMSANEFLTRVNLMHGYDFPRHDTPVGIGRNIAVIGCGNTAMDAARVAMRLNTKNVYIVYRRSMKDSPARREELKHAIEEGVQFYWETHPVEILASADGWLTGMKCTSGGEDFILDVDTVIYALGTMANPIIARSTPALRTDERGYIVVDQQTQMTSIPGVFAGGDISKAPGSFTTVIHAMQTGRRAAQGILDYIAQKADK</sequence>
<evidence type="ECO:0000259" key="3">
    <source>
        <dbReference type="Pfam" id="PF14691"/>
    </source>
</evidence>
<dbReference type="Gene3D" id="3.50.50.60">
    <property type="entry name" value="FAD/NAD(P)-binding domain"/>
    <property type="match status" value="2"/>
</dbReference>
<dbReference type="PANTHER" id="PTHR42783:SF3">
    <property type="entry name" value="GLUTAMATE SYNTHASE [NADPH] SMALL CHAIN-RELATED"/>
    <property type="match status" value="1"/>
</dbReference>
<dbReference type="NCBIfam" id="TIGR01316">
    <property type="entry name" value="gltA"/>
    <property type="match status" value="1"/>
</dbReference>
<dbReference type="PRINTS" id="PR00419">
    <property type="entry name" value="ADXRDTASE"/>
</dbReference>
<name>A0ABS6RXX1_9BACT</name>
<dbReference type="SUPFAM" id="SSF46548">
    <property type="entry name" value="alpha-helical ferredoxin"/>
    <property type="match status" value="1"/>
</dbReference>
<comment type="caution">
    <text evidence="4">The sequence shown here is derived from an EMBL/GenBank/DDBJ whole genome shotgun (WGS) entry which is preliminary data.</text>
</comment>
<dbReference type="GO" id="GO:0004355">
    <property type="term" value="F:glutamate synthase (NADPH) activity"/>
    <property type="evidence" value="ECO:0007669"/>
    <property type="project" value="UniProtKB-EC"/>
</dbReference>
<dbReference type="Gene3D" id="1.10.1060.10">
    <property type="entry name" value="Alpha-helical ferredoxin"/>
    <property type="match status" value="1"/>
</dbReference>
<accession>A0ABS6RXX1</accession>
<dbReference type="Pfam" id="PF07992">
    <property type="entry name" value="Pyr_redox_2"/>
    <property type="match status" value="1"/>
</dbReference>
<evidence type="ECO:0000313" key="5">
    <source>
        <dbReference type="Proteomes" id="UP001196980"/>
    </source>
</evidence>
<dbReference type="Proteomes" id="UP001196980">
    <property type="component" value="Unassembled WGS sequence"/>
</dbReference>
<evidence type="ECO:0000313" key="4">
    <source>
        <dbReference type="EMBL" id="MBV6341487.1"/>
    </source>
</evidence>
<dbReference type="InterPro" id="IPR028261">
    <property type="entry name" value="DPD_II"/>
</dbReference>
<feature type="domain" description="FAD/NAD(P)-binding" evidence="2">
    <location>
        <begin position="150"/>
        <end position="444"/>
    </location>
</feature>
<dbReference type="InterPro" id="IPR023753">
    <property type="entry name" value="FAD/NAD-binding_dom"/>
</dbReference>
<dbReference type="Pfam" id="PF14691">
    <property type="entry name" value="Fer4_20"/>
    <property type="match status" value="1"/>
</dbReference>
<feature type="domain" description="Dihydroprymidine dehydrogenase" evidence="3">
    <location>
        <begin position="27"/>
        <end position="137"/>
    </location>
</feature>
<evidence type="ECO:0000259" key="2">
    <source>
        <dbReference type="Pfam" id="PF07992"/>
    </source>
</evidence>
<dbReference type="InterPro" id="IPR036188">
    <property type="entry name" value="FAD/NAD-bd_sf"/>
</dbReference>
<evidence type="ECO:0000256" key="1">
    <source>
        <dbReference type="SAM" id="MobiDB-lite"/>
    </source>
</evidence>
<protein>
    <submittedName>
        <fullName evidence="4">NADPH-dependent glutamate synthase</fullName>
        <ecNumber evidence="4">1.4.1.13</ecNumber>
    </submittedName>
</protein>
<keyword evidence="4" id="KW-0560">Oxidoreductase</keyword>
<dbReference type="EC" id="1.4.1.13" evidence="4"/>
<proteinExistence type="predicted"/>
<gene>
    <name evidence="4" type="primary">gltA</name>
    <name evidence="4" type="ORF">HWQ67_07800</name>
</gene>
<reference evidence="4 5" key="1">
    <citation type="journal article" date="2020" name="J Geophys Res Biogeosci">
        <title>Magnetotaxis as an Adaptation to Enable Bacterial Shuttling of Microbial Sulfur and Sulfur Cycling Across Aquatic Oxic#Anoxic Interfaces.</title>
        <authorList>
            <person name="Li J."/>
            <person name="Liu P."/>
            <person name="Wang J."/>
            <person name="Roberts A.P."/>
            <person name="Pan Y."/>
        </authorList>
    </citation>
    <scope>NUCLEOTIDE SEQUENCE [LARGE SCALE GENOMIC DNA]</scope>
    <source>
        <strain evidence="4 5">MYR-1_YQ</strain>
    </source>
</reference>
<dbReference type="PANTHER" id="PTHR42783">
    <property type="entry name" value="GLUTAMATE SYNTHASE [NADPH] SMALL CHAIN"/>
    <property type="match status" value="1"/>
</dbReference>
<keyword evidence="5" id="KW-1185">Reference proteome</keyword>